<name>A0ABY4Y809_9GAMM</name>
<accession>A0ABY4Y809</accession>
<keyword evidence="4" id="KW-1185">Reference proteome</keyword>
<dbReference type="EMBL" id="CP071527">
    <property type="protein sequence ID" value="USQ13758.1"/>
    <property type="molecule type" value="Genomic_DNA"/>
</dbReference>
<feature type="transmembrane region" description="Helical" evidence="2">
    <location>
        <begin position="187"/>
        <end position="208"/>
    </location>
</feature>
<protein>
    <recommendedName>
        <fullName evidence="5">Double zinc ribbon</fullName>
    </recommendedName>
</protein>
<keyword evidence="2" id="KW-0812">Transmembrane</keyword>
<evidence type="ECO:0008006" key="5">
    <source>
        <dbReference type="Google" id="ProtNLM"/>
    </source>
</evidence>
<evidence type="ECO:0000313" key="3">
    <source>
        <dbReference type="EMBL" id="USQ13758.1"/>
    </source>
</evidence>
<evidence type="ECO:0000256" key="2">
    <source>
        <dbReference type="SAM" id="Phobius"/>
    </source>
</evidence>
<dbReference type="Proteomes" id="UP001057474">
    <property type="component" value="Chromosome"/>
</dbReference>
<keyword evidence="2" id="KW-0472">Membrane</keyword>
<proteinExistence type="predicted"/>
<reference evidence="3" key="1">
    <citation type="submission" date="2021-03" db="EMBL/GenBank/DDBJ databases">
        <title>Legionella lytica PCM 2298.</title>
        <authorList>
            <person name="Koper P."/>
        </authorList>
    </citation>
    <scope>NUCLEOTIDE SEQUENCE</scope>
    <source>
        <strain evidence="3">PCM 2298</strain>
    </source>
</reference>
<dbReference type="RefSeq" id="WP_252580081.1">
    <property type="nucleotide sequence ID" value="NZ_CP071527.1"/>
</dbReference>
<gene>
    <name evidence="3" type="ORF">J2N86_13960</name>
</gene>
<sequence>MDTALVKEKKGPKGHRALVITLTILLGLLIYWFLGFVMDDIGNQAGPSLQEVQKKYQDPTLVKNKESFNHQLDKLVAKVDQQKQQQDILQTSINSYRDTMNQLLDLQKASIQKGITFSPESEKNLQQVTSLYLNYQNQFQDLNSSITKDNLARQQLQNQLNDIDRQLDKQNQKAEKEYNDLWVRHNWAMAGLQLLVLIPLLLISAYLFRRYRNSMYKPLIMAAGIAVFYKIYEVMHYYFPSYIFKYILVFALIYFTAQTLISRLRMVVTPKPDWLQKQYREAYQKVQCPICQFPIKPGFTKFVTVEKGANPPLTNSNLHGINRYTCPGCGEELFTQCTHCSHIRYALLPYCDFCGAEKDNASR</sequence>
<keyword evidence="2" id="KW-1133">Transmembrane helix</keyword>
<feature type="transmembrane region" description="Helical" evidence="2">
    <location>
        <begin position="17"/>
        <end position="38"/>
    </location>
</feature>
<evidence type="ECO:0000256" key="1">
    <source>
        <dbReference type="SAM" id="Coils"/>
    </source>
</evidence>
<feature type="coiled-coil region" evidence="1">
    <location>
        <begin position="146"/>
        <end position="180"/>
    </location>
</feature>
<organism evidence="3 4">
    <name type="scientific">Legionella lytica</name>
    <dbReference type="NCBI Taxonomy" id="96232"/>
    <lineage>
        <taxon>Bacteria</taxon>
        <taxon>Pseudomonadati</taxon>
        <taxon>Pseudomonadota</taxon>
        <taxon>Gammaproteobacteria</taxon>
        <taxon>Legionellales</taxon>
        <taxon>Legionellaceae</taxon>
        <taxon>Legionella</taxon>
    </lineage>
</organism>
<keyword evidence="1" id="KW-0175">Coiled coil</keyword>
<feature type="transmembrane region" description="Helical" evidence="2">
    <location>
        <begin position="238"/>
        <end position="257"/>
    </location>
</feature>
<evidence type="ECO:0000313" key="4">
    <source>
        <dbReference type="Proteomes" id="UP001057474"/>
    </source>
</evidence>